<reference evidence="2" key="1">
    <citation type="submission" date="2022-05" db="EMBL/GenBank/DDBJ databases">
        <title>Using nanopore sequencing to obtain complete genomes from saliva samples.</title>
        <authorList>
            <person name="Baker J.L."/>
        </authorList>
    </citation>
    <scope>NUCLEOTIDE SEQUENCE</scope>
    <source>
        <strain evidence="2">JCVI-JB-Ag32</strain>
    </source>
</reference>
<protein>
    <submittedName>
        <fullName evidence="2">Uncharacterized protein</fullName>
    </submittedName>
</protein>
<keyword evidence="1" id="KW-0812">Transmembrane</keyword>
<evidence type="ECO:0000313" key="3">
    <source>
        <dbReference type="Proteomes" id="UP000830236"/>
    </source>
</evidence>
<sequence>MGGEIVITIFGIFGIYTWWVQTYTDSWVAEFGRSISRERMTKNMAAMTYPCMSIACTVGGIGMLSHRAGAPEFVIVSTLSIALFFIFIGALYILPFPLPRLIDSRYQFMKRNGLLDDNGDPLPDEEAERILAQREENE</sequence>
<feature type="transmembrane region" description="Helical" evidence="1">
    <location>
        <begin position="6"/>
        <end position="24"/>
    </location>
</feature>
<feature type="transmembrane region" description="Helical" evidence="1">
    <location>
        <begin position="73"/>
        <end position="94"/>
    </location>
</feature>
<organism evidence="2 3">
    <name type="scientific">Actinomyces graevenitzii</name>
    <dbReference type="NCBI Taxonomy" id="55565"/>
    <lineage>
        <taxon>Bacteria</taxon>
        <taxon>Bacillati</taxon>
        <taxon>Actinomycetota</taxon>
        <taxon>Actinomycetes</taxon>
        <taxon>Actinomycetales</taxon>
        <taxon>Actinomycetaceae</taxon>
        <taxon>Actinomyces</taxon>
    </lineage>
</organism>
<evidence type="ECO:0000313" key="2">
    <source>
        <dbReference type="EMBL" id="UQF80105.1"/>
    </source>
</evidence>
<dbReference type="Proteomes" id="UP000830236">
    <property type="component" value="Chromosome"/>
</dbReference>
<feature type="transmembrane region" description="Helical" evidence="1">
    <location>
        <begin position="45"/>
        <end position="67"/>
    </location>
</feature>
<keyword evidence="1" id="KW-1133">Transmembrane helix</keyword>
<dbReference type="AlphaFoldDB" id="A0A9E7AG93"/>
<keyword evidence="1" id="KW-0472">Membrane</keyword>
<evidence type="ECO:0000256" key="1">
    <source>
        <dbReference type="SAM" id="Phobius"/>
    </source>
</evidence>
<accession>A0A9E7AG93</accession>
<name>A0A9E7AG93_9ACTO</name>
<proteinExistence type="predicted"/>
<dbReference type="EMBL" id="CP097095">
    <property type="protein sequence ID" value="UQF80105.1"/>
    <property type="molecule type" value="Genomic_DNA"/>
</dbReference>
<gene>
    <name evidence="2" type="ORF">M3I41_02150</name>
</gene>
<dbReference type="KEGG" id="agh:M3I41_02150"/>